<dbReference type="InterPro" id="IPR002942">
    <property type="entry name" value="S4_RNA-bd"/>
</dbReference>
<protein>
    <submittedName>
        <fullName evidence="7">RNA-binding S4 domain-containing protein</fullName>
    </submittedName>
</protein>
<keyword evidence="3" id="KW-0238">DNA-binding</keyword>
<comment type="caution">
    <text evidence="7">The sequence shown here is derived from an EMBL/GenBank/DDBJ whole genome shotgun (WGS) entry which is preliminary data.</text>
</comment>
<dbReference type="PIRSF" id="PIRSF016821">
    <property type="entry name" value="HSP15"/>
    <property type="match status" value="1"/>
</dbReference>
<evidence type="ECO:0000256" key="1">
    <source>
        <dbReference type="ARBA" id="ARBA00008396"/>
    </source>
</evidence>
<dbReference type="CDD" id="cd00165">
    <property type="entry name" value="S4"/>
    <property type="match status" value="1"/>
</dbReference>
<comment type="similarity">
    <text evidence="1">Belongs to the HSP15 family.</text>
</comment>
<evidence type="ECO:0000256" key="2">
    <source>
        <dbReference type="ARBA" id="ARBA00022884"/>
    </source>
</evidence>
<feature type="compositionally biased region" description="Basic and acidic residues" evidence="5">
    <location>
        <begin position="140"/>
        <end position="151"/>
    </location>
</feature>
<accession>A0ABW1EFE3</accession>
<feature type="region of interest" description="Disordered" evidence="5">
    <location>
        <begin position="128"/>
        <end position="151"/>
    </location>
</feature>
<keyword evidence="8" id="KW-1185">Reference proteome</keyword>
<dbReference type="InterPro" id="IPR025708">
    <property type="entry name" value="HSP15"/>
</dbReference>
<reference evidence="8" key="1">
    <citation type="journal article" date="2019" name="Int. J. Syst. Evol. Microbiol.">
        <title>The Global Catalogue of Microorganisms (GCM) 10K type strain sequencing project: providing services to taxonomists for standard genome sequencing and annotation.</title>
        <authorList>
            <consortium name="The Broad Institute Genomics Platform"/>
            <consortium name="The Broad Institute Genome Sequencing Center for Infectious Disease"/>
            <person name="Wu L."/>
            <person name="Ma J."/>
        </authorList>
    </citation>
    <scope>NUCLEOTIDE SEQUENCE [LARGE SCALE GENOMIC DNA]</scope>
    <source>
        <strain evidence="8">JCM 4087</strain>
    </source>
</reference>
<name>A0ABW1EFE3_9BACT</name>
<evidence type="ECO:0000259" key="6">
    <source>
        <dbReference type="Pfam" id="PF01479"/>
    </source>
</evidence>
<dbReference type="RefSeq" id="WP_317890894.1">
    <property type="nucleotide sequence ID" value="NZ_JAGSYH010000003.1"/>
</dbReference>
<gene>
    <name evidence="7" type="ORF">ACFPT7_10525</name>
</gene>
<evidence type="ECO:0000256" key="5">
    <source>
        <dbReference type="SAM" id="MobiDB-lite"/>
    </source>
</evidence>
<feature type="domain" description="RNA-binding S4" evidence="6">
    <location>
        <begin position="28"/>
        <end position="73"/>
    </location>
</feature>
<dbReference type="SUPFAM" id="SSF55174">
    <property type="entry name" value="Alpha-L RNA-binding motif"/>
    <property type="match status" value="1"/>
</dbReference>
<dbReference type="PROSITE" id="PS50889">
    <property type="entry name" value="S4"/>
    <property type="match status" value="1"/>
</dbReference>
<evidence type="ECO:0000256" key="3">
    <source>
        <dbReference type="ARBA" id="ARBA00023125"/>
    </source>
</evidence>
<sequence length="151" mass="17091">MLPRWTQQIILADSILGNSAKIEVMQTVRMDKWLWAARFFKTRALASRACELGRIRSGAIEAKPARDVRVGDLLHIKTEGGEFEVEVLVLSEVRGPAAAAQALYRETDASRQRREELVAAQRALRQIEGAQPAGRPSKRDRREINRFRGRV</sequence>
<proteinExistence type="inferred from homology"/>
<evidence type="ECO:0000313" key="8">
    <source>
        <dbReference type="Proteomes" id="UP001596091"/>
    </source>
</evidence>
<dbReference type="Pfam" id="PF01479">
    <property type="entry name" value="S4"/>
    <property type="match status" value="1"/>
</dbReference>
<evidence type="ECO:0000256" key="4">
    <source>
        <dbReference type="PROSITE-ProRule" id="PRU00182"/>
    </source>
</evidence>
<dbReference type="EMBL" id="JBHSPH010000002">
    <property type="protein sequence ID" value="MFC5862725.1"/>
    <property type="molecule type" value="Genomic_DNA"/>
</dbReference>
<organism evidence="7 8">
    <name type="scientific">Acidicapsa dinghuensis</name>
    <dbReference type="NCBI Taxonomy" id="2218256"/>
    <lineage>
        <taxon>Bacteria</taxon>
        <taxon>Pseudomonadati</taxon>
        <taxon>Acidobacteriota</taxon>
        <taxon>Terriglobia</taxon>
        <taxon>Terriglobales</taxon>
        <taxon>Acidobacteriaceae</taxon>
        <taxon>Acidicapsa</taxon>
    </lineage>
</organism>
<evidence type="ECO:0000313" key="7">
    <source>
        <dbReference type="EMBL" id="MFC5862725.1"/>
    </source>
</evidence>
<dbReference type="Proteomes" id="UP001596091">
    <property type="component" value="Unassembled WGS sequence"/>
</dbReference>
<dbReference type="Gene3D" id="3.10.290.10">
    <property type="entry name" value="RNA-binding S4 domain"/>
    <property type="match status" value="1"/>
</dbReference>
<keyword evidence="2 4" id="KW-0694">RNA-binding</keyword>
<dbReference type="InterPro" id="IPR036986">
    <property type="entry name" value="S4_RNA-bd_sf"/>
</dbReference>